<evidence type="ECO:0000256" key="5">
    <source>
        <dbReference type="ARBA" id="ARBA00038359"/>
    </source>
</evidence>
<feature type="transmembrane region" description="Helical" evidence="7">
    <location>
        <begin position="16"/>
        <end position="36"/>
    </location>
</feature>
<accession>A0A1W2TVX4</accession>
<dbReference type="Proteomes" id="UP000054516">
    <property type="component" value="Unassembled WGS sequence"/>
</dbReference>
<evidence type="ECO:0000256" key="4">
    <source>
        <dbReference type="ARBA" id="ARBA00023136"/>
    </source>
</evidence>
<feature type="domain" description="Rhodopsin" evidence="8">
    <location>
        <begin position="36"/>
        <end position="270"/>
    </location>
</feature>
<dbReference type="OMA" id="MVASNTI"/>
<evidence type="ECO:0000313" key="10">
    <source>
        <dbReference type="Proteomes" id="UP000054516"/>
    </source>
</evidence>
<feature type="transmembrane region" description="Helical" evidence="7">
    <location>
        <begin position="209"/>
        <end position="229"/>
    </location>
</feature>
<proteinExistence type="inferred from homology"/>
<keyword evidence="3 7" id="KW-1133">Transmembrane helix</keyword>
<feature type="transmembrane region" description="Helical" evidence="7">
    <location>
        <begin position="176"/>
        <end position="197"/>
    </location>
</feature>
<dbReference type="OrthoDB" id="3648173at2759"/>
<feature type="transmembrane region" description="Helical" evidence="7">
    <location>
        <begin position="97"/>
        <end position="116"/>
    </location>
</feature>
<dbReference type="EMBL" id="DF977540">
    <property type="protein sequence ID" value="GAP92805.1"/>
    <property type="molecule type" value="Genomic_DNA"/>
</dbReference>
<evidence type="ECO:0000259" key="8">
    <source>
        <dbReference type="Pfam" id="PF20684"/>
    </source>
</evidence>
<evidence type="ECO:0000256" key="6">
    <source>
        <dbReference type="SAM" id="MobiDB-lite"/>
    </source>
</evidence>
<evidence type="ECO:0000256" key="3">
    <source>
        <dbReference type="ARBA" id="ARBA00022989"/>
    </source>
</evidence>
<keyword evidence="2 7" id="KW-0812">Transmembrane</keyword>
<keyword evidence="10" id="KW-1185">Reference proteome</keyword>
<evidence type="ECO:0000256" key="1">
    <source>
        <dbReference type="ARBA" id="ARBA00004141"/>
    </source>
</evidence>
<keyword evidence="4 7" id="KW-0472">Membrane</keyword>
<sequence length="426" mass="46218">MQLPVDPESLPHDNRAHVLIIVVVVVLSIASISVGLRIYTRAYLLKQIGLDDYLSLLALLMAFATGVSQCINTRNGLGKHSWDLKAPEEVVSYLKNFYVNIVFYNTGLLVVKLAFLTQYYRVLAVGRFRTVCLVAMVVVGAWGLSQILIGIFICTPVAGFWDATLNPTCIPVPLQWYINAAGNITSDIVVFVLPLPVLTHLQLPKAQRLTLVGIFSLGFFTCAISVVRIKFLKQGGDFSYENIEASSWSIAELSSGVTCVCLPTLRPFVSKYIPKLASKVQISSAGCVRNSGSEGINAGKASRHTRNGSRENNGLRSGSEDELYRPDAPPDSDLRTSGETLDVIIGLHRDKESLSGSGSVAPLNLNLRGAPPRDHITSNTLAGWTQPSITTTISTGNGPSRAFGGHSSTIHVTHDIMMQQLTPRKV</sequence>
<organism evidence="9">
    <name type="scientific">Rosellinia necatrix</name>
    <name type="common">White root-rot fungus</name>
    <dbReference type="NCBI Taxonomy" id="77044"/>
    <lineage>
        <taxon>Eukaryota</taxon>
        <taxon>Fungi</taxon>
        <taxon>Dikarya</taxon>
        <taxon>Ascomycota</taxon>
        <taxon>Pezizomycotina</taxon>
        <taxon>Sordariomycetes</taxon>
        <taxon>Xylariomycetidae</taxon>
        <taxon>Xylariales</taxon>
        <taxon>Xylariaceae</taxon>
        <taxon>Rosellinia</taxon>
    </lineage>
</organism>
<dbReference type="STRING" id="77044.A0A1W2TVX4"/>
<comment type="similarity">
    <text evidence="5">Belongs to the SAT4 family.</text>
</comment>
<evidence type="ECO:0000313" key="9">
    <source>
        <dbReference type="EMBL" id="GAP92805.1"/>
    </source>
</evidence>
<reference evidence="9" key="1">
    <citation type="submission" date="2016-03" db="EMBL/GenBank/DDBJ databases">
        <title>Draft genome sequence of Rosellinia necatrix.</title>
        <authorList>
            <person name="Kanematsu S."/>
        </authorList>
    </citation>
    <scope>NUCLEOTIDE SEQUENCE [LARGE SCALE GENOMIC DNA]</scope>
    <source>
        <strain evidence="9">W97</strain>
    </source>
</reference>
<evidence type="ECO:0000256" key="2">
    <source>
        <dbReference type="ARBA" id="ARBA00022692"/>
    </source>
</evidence>
<dbReference type="AlphaFoldDB" id="A0A1W2TVX4"/>
<dbReference type="PANTHER" id="PTHR33048:SF47">
    <property type="entry name" value="INTEGRAL MEMBRANE PROTEIN-RELATED"/>
    <property type="match status" value="1"/>
</dbReference>
<protein>
    <submittedName>
        <fullName evidence="9">Putative integral membrane protein</fullName>
    </submittedName>
</protein>
<gene>
    <name evidence="9" type="ORF">SAMD00023353_9500140</name>
</gene>
<feature type="region of interest" description="Disordered" evidence="6">
    <location>
        <begin position="294"/>
        <end position="336"/>
    </location>
</feature>
<name>A0A1W2TVX4_ROSNE</name>
<evidence type="ECO:0000256" key="7">
    <source>
        <dbReference type="SAM" id="Phobius"/>
    </source>
</evidence>
<feature type="transmembrane region" description="Helical" evidence="7">
    <location>
        <begin position="128"/>
        <end position="161"/>
    </location>
</feature>
<dbReference type="PANTHER" id="PTHR33048">
    <property type="entry name" value="PTH11-LIKE INTEGRAL MEMBRANE PROTEIN (AFU_ORTHOLOGUE AFUA_5G11245)"/>
    <property type="match status" value="1"/>
</dbReference>
<dbReference type="GO" id="GO:0016020">
    <property type="term" value="C:membrane"/>
    <property type="evidence" value="ECO:0007669"/>
    <property type="project" value="UniProtKB-SubCell"/>
</dbReference>
<dbReference type="InterPro" id="IPR052337">
    <property type="entry name" value="SAT4-like"/>
</dbReference>
<feature type="transmembrane region" description="Helical" evidence="7">
    <location>
        <begin position="56"/>
        <end position="77"/>
    </location>
</feature>
<dbReference type="InterPro" id="IPR049326">
    <property type="entry name" value="Rhodopsin_dom_fungi"/>
</dbReference>
<dbReference type="Pfam" id="PF20684">
    <property type="entry name" value="Fung_rhodopsin"/>
    <property type="match status" value="1"/>
</dbReference>
<comment type="subcellular location">
    <subcellularLocation>
        <location evidence="1">Membrane</location>
        <topology evidence="1">Multi-pass membrane protein</topology>
    </subcellularLocation>
</comment>